<organism evidence="2 3">
    <name type="scientific">Byssothecium circinans</name>
    <dbReference type="NCBI Taxonomy" id="147558"/>
    <lineage>
        <taxon>Eukaryota</taxon>
        <taxon>Fungi</taxon>
        <taxon>Dikarya</taxon>
        <taxon>Ascomycota</taxon>
        <taxon>Pezizomycotina</taxon>
        <taxon>Dothideomycetes</taxon>
        <taxon>Pleosporomycetidae</taxon>
        <taxon>Pleosporales</taxon>
        <taxon>Massarineae</taxon>
        <taxon>Massarinaceae</taxon>
        <taxon>Byssothecium</taxon>
    </lineage>
</organism>
<accession>A0A6A5THB1</accession>
<sequence>MPVSSCLFLSPLHSVQFLQLFLSTQFVRFRESSHPVQSVPIVDISRILNTIPGWTKHLQFRQSTHDSQSVQLLHLTQSANHKSWIVERISKRRETYPCSRCSCCSLDGLM</sequence>
<evidence type="ECO:0000313" key="3">
    <source>
        <dbReference type="Proteomes" id="UP000800035"/>
    </source>
</evidence>
<dbReference type="AlphaFoldDB" id="A0A6A5THB1"/>
<gene>
    <name evidence="2" type="ORF">CC80DRAFT_318327</name>
    <name evidence="1" type="ORF">CC80DRAFT_329595</name>
</gene>
<reference evidence="2" key="1">
    <citation type="journal article" date="2020" name="Stud. Mycol.">
        <title>101 Dothideomycetes genomes: a test case for predicting lifestyles and emergence of pathogens.</title>
        <authorList>
            <person name="Haridas S."/>
            <person name="Albert R."/>
            <person name="Binder M."/>
            <person name="Bloem J."/>
            <person name="Labutti K."/>
            <person name="Salamov A."/>
            <person name="Andreopoulos B."/>
            <person name="Baker S."/>
            <person name="Barry K."/>
            <person name="Bills G."/>
            <person name="Bluhm B."/>
            <person name="Cannon C."/>
            <person name="Castanera R."/>
            <person name="Culley D."/>
            <person name="Daum C."/>
            <person name="Ezra D."/>
            <person name="Gonzalez J."/>
            <person name="Henrissat B."/>
            <person name="Kuo A."/>
            <person name="Liang C."/>
            <person name="Lipzen A."/>
            <person name="Lutzoni F."/>
            <person name="Magnuson J."/>
            <person name="Mondo S."/>
            <person name="Nolan M."/>
            <person name="Ohm R."/>
            <person name="Pangilinan J."/>
            <person name="Park H.-J."/>
            <person name="Ramirez L."/>
            <person name="Alfaro M."/>
            <person name="Sun H."/>
            <person name="Tritt A."/>
            <person name="Yoshinaga Y."/>
            <person name="Zwiers L.-H."/>
            <person name="Turgeon B."/>
            <person name="Goodwin S."/>
            <person name="Spatafora J."/>
            <person name="Crous P."/>
            <person name="Grigoriev I."/>
        </authorList>
    </citation>
    <scope>NUCLEOTIDE SEQUENCE</scope>
    <source>
        <strain evidence="2">CBS 675.92</strain>
    </source>
</reference>
<dbReference type="EMBL" id="ML977070">
    <property type="protein sequence ID" value="KAF1948196.1"/>
    <property type="molecule type" value="Genomic_DNA"/>
</dbReference>
<keyword evidence="3" id="KW-1185">Reference proteome</keyword>
<proteinExistence type="predicted"/>
<name>A0A6A5THB1_9PLEO</name>
<dbReference type="Proteomes" id="UP000800035">
    <property type="component" value="Unassembled WGS sequence"/>
</dbReference>
<protein>
    <submittedName>
        <fullName evidence="2">Uncharacterized protein</fullName>
    </submittedName>
</protein>
<evidence type="ECO:0000313" key="2">
    <source>
        <dbReference type="EMBL" id="KAF1948287.1"/>
    </source>
</evidence>
<evidence type="ECO:0000313" key="1">
    <source>
        <dbReference type="EMBL" id="KAF1948196.1"/>
    </source>
</evidence>
<dbReference type="EMBL" id="ML977065">
    <property type="protein sequence ID" value="KAF1948287.1"/>
    <property type="molecule type" value="Genomic_DNA"/>
</dbReference>